<dbReference type="KEGG" id="ath:AT5G26262"/>
<organism evidence="3 4">
    <name type="scientific">Arabidopsis thaliana</name>
    <name type="common">Mouse-ear cress</name>
    <dbReference type="NCBI Taxonomy" id="3702"/>
    <lineage>
        <taxon>Eukaryota</taxon>
        <taxon>Viridiplantae</taxon>
        <taxon>Streptophyta</taxon>
        <taxon>Embryophyta</taxon>
        <taxon>Tracheophyta</taxon>
        <taxon>Spermatophyta</taxon>
        <taxon>Magnoliopsida</taxon>
        <taxon>eudicotyledons</taxon>
        <taxon>Gunneridae</taxon>
        <taxon>Pentapetalae</taxon>
        <taxon>rosids</taxon>
        <taxon>malvids</taxon>
        <taxon>Brassicales</taxon>
        <taxon>Brassicaceae</taxon>
        <taxon>Camelineae</taxon>
        <taxon>Arabidopsis</taxon>
    </lineage>
</organism>
<dbReference type="RefSeq" id="NP_001119279.1">
    <property type="nucleotide sequence ID" value="NM_001125807.1"/>
</dbReference>
<gene>
    <name evidence="2 3" type="ordered locus">At5g26262</name>
</gene>
<dbReference type="InParanoid" id="B3H5U4"/>
<feature type="compositionally biased region" description="Polar residues" evidence="1">
    <location>
        <begin position="1"/>
        <end position="18"/>
    </location>
</feature>
<reference evidence="3 4" key="1">
    <citation type="journal article" date="2000" name="Nature">
        <title>Sequence and analysis of chromosome 5 of the plant Arabidopsis thaliana.</title>
        <authorList>
            <consortium name="Kazusa DNA Research Institute"/>
            <consortium name="Cold Spring Harbor and Washington University in St Louis Sequencing Consortium"/>
            <consortium name="European Union Arabidopsis Genome Sequencing Consortium"/>
            <person name="Tabata S."/>
            <person name="Kaneko T."/>
            <person name="Nakamura Y."/>
            <person name="Kotani H."/>
            <person name="Kato T."/>
            <person name="Asamizu E."/>
            <person name="Miyajima N."/>
            <person name="Sasamoto S."/>
            <person name="Kimura T."/>
            <person name="Hosouchi T."/>
            <person name="Kawashima K."/>
            <person name="Kohara M."/>
            <person name="Matsumoto M."/>
            <person name="Matsuno A."/>
            <person name="Muraki A."/>
            <person name="Nakayama S."/>
            <person name="Nakazaki N."/>
            <person name="Naruo K."/>
            <person name="Okumura S."/>
            <person name="Shinpo S."/>
            <person name="Takeuchi C."/>
            <person name="Wada T."/>
            <person name="Watanabe A."/>
            <person name="Yamada M."/>
            <person name="Yasuda M."/>
            <person name="Sato S."/>
            <person name="de la Bastide M."/>
            <person name="Huang E."/>
            <person name="Spiegel L."/>
            <person name="Gnoj L."/>
            <person name="O'Shaughnessy A."/>
            <person name="Preston R."/>
            <person name="Habermann K."/>
            <person name="Murray J."/>
            <person name="Johnson D."/>
            <person name="Rohlfing T."/>
            <person name="Nelson J."/>
            <person name="Stoneking T."/>
            <person name="Pepin K."/>
            <person name="Spieth J."/>
            <person name="Sekhon M."/>
            <person name="Armstrong J."/>
            <person name="Becker M."/>
            <person name="Belter E."/>
            <person name="Cordum H."/>
            <person name="Cordes M."/>
            <person name="Courtney L."/>
            <person name="Courtney W."/>
            <person name="Dante M."/>
            <person name="Du H."/>
            <person name="Edwards J."/>
            <person name="Fryman J."/>
            <person name="Haakensen B."/>
            <person name="Lamar E."/>
            <person name="Latreille P."/>
            <person name="Leonard S."/>
            <person name="Meyer R."/>
            <person name="Mulvaney E."/>
            <person name="Ozersky P."/>
            <person name="Riley A."/>
            <person name="Strowmatt C."/>
            <person name="Wagner-McPherson C."/>
            <person name="Wollam A."/>
            <person name="Yoakum M."/>
            <person name="Bell M."/>
            <person name="Dedhia N."/>
            <person name="Parnell L."/>
            <person name="Shah R."/>
            <person name="Rodriguez M."/>
            <person name="See L.H."/>
            <person name="Vil D."/>
            <person name="Baker J."/>
            <person name="Kirchoff K."/>
            <person name="Toth K."/>
            <person name="King L."/>
            <person name="Bahret A."/>
            <person name="Miller B."/>
            <person name="Marra M."/>
            <person name="Martienssen R."/>
            <person name="McCombie W.R."/>
            <person name="Wilson R.K."/>
            <person name="Murphy G."/>
            <person name="Bancroft I."/>
            <person name="Volckaert G."/>
            <person name="Wambutt R."/>
            <person name="Dusterhoft A."/>
            <person name="Stiekema W."/>
            <person name="Pohl T."/>
            <person name="Entian K.D."/>
            <person name="Terryn N."/>
            <person name="Hartley N."/>
            <person name="Bent E."/>
            <person name="Johnson S."/>
            <person name="Langham S.A."/>
            <person name="McCullagh B."/>
            <person name="Robben J."/>
            <person name="Grymonprez B."/>
            <person name="Zimmermann W."/>
            <person name="Ramsperger U."/>
            <person name="Wedler H."/>
            <person name="Balke K."/>
            <person name="Wedler E."/>
            <person name="Peters S."/>
            <person name="van Staveren M."/>
            <person name="Dirkse W."/>
            <person name="Mooijman P."/>
            <person name="Lankhorst R.K."/>
            <person name="Weitzenegger T."/>
            <person name="Bothe G."/>
            <person name="Rose M."/>
            <person name="Hauf J."/>
            <person name="Berneiser S."/>
            <person name="Hempel S."/>
            <person name="Feldpausch M."/>
            <person name="Lamberth S."/>
            <person name="Villarroel R."/>
            <person name="Gielen J."/>
            <person name="Ardiles W."/>
            <person name="Bents O."/>
            <person name="Lemcke K."/>
            <person name="Kolesov G."/>
            <person name="Mayer K."/>
            <person name="Rudd S."/>
            <person name="Schoof H."/>
            <person name="Schueller C."/>
            <person name="Zaccaria P."/>
            <person name="Mewes H.W."/>
            <person name="Bevan M."/>
            <person name="Fransz P."/>
        </authorList>
    </citation>
    <scope>NUCLEOTIDE SEQUENCE [LARGE SCALE GENOMIC DNA]</scope>
    <source>
        <strain evidence="4">cv. Columbia</strain>
    </source>
</reference>
<proteinExistence type="predicted"/>
<dbReference type="Proteomes" id="UP000006548">
    <property type="component" value="Chromosome 5"/>
</dbReference>
<evidence type="ECO:0000313" key="3">
    <source>
        <dbReference type="EMBL" id="AED93543.1"/>
    </source>
</evidence>
<dbReference type="Araport" id="AT5G26262"/>
<dbReference type="EMBL" id="CP002688">
    <property type="protein sequence ID" value="AED93543.1"/>
    <property type="molecule type" value="Genomic_DNA"/>
</dbReference>
<dbReference type="HOGENOM" id="CLU_3369120_0_0_1"/>
<keyword evidence="4" id="KW-1185">Reference proteome</keyword>
<protein>
    <submittedName>
        <fullName evidence="3">Uncharacterized protein</fullName>
    </submittedName>
</protein>
<reference evidence="4" key="2">
    <citation type="journal article" date="2017" name="Plant J.">
        <title>Araport11: a complete reannotation of the Arabidopsis thaliana reference genome.</title>
        <authorList>
            <person name="Cheng C.Y."/>
            <person name="Krishnakumar V."/>
            <person name="Chan A.P."/>
            <person name="Thibaud-Nissen F."/>
            <person name="Schobel S."/>
            <person name="Town C.D."/>
        </authorList>
    </citation>
    <scope>GENOME REANNOTATION</scope>
    <source>
        <strain evidence="4">cv. Columbia</strain>
    </source>
</reference>
<dbReference type="PaxDb" id="3702-AT5G26262.1"/>
<name>B3H5U4_ARATH</name>
<sequence>MSLSSQSFSHAVPQQNISRENKDASFKGNLVFPGC</sequence>
<evidence type="ECO:0000313" key="2">
    <source>
        <dbReference type="Araport" id="AT5G26262"/>
    </source>
</evidence>
<feature type="region of interest" description="Disordered" evidence="1">
    <location>
        <begin position="1"/>
        <end position="35"/>
    </location>
</feature>
<dbReference type="TAIR" id="AT5G26262"/>
<evidence type="ECO:0000256" key="1">
    <source>
        <dbReference type="SAM" id="MobiDB-lite"/>
    </source>
</evidence>
<dbReference type="AlphaFoldDB" id="B3H5U4"/>
<evidence type="ECO:0000313" key="4">
    <source>
        <dbReference type="Proteomes" id="UP000006548"/>
    </source>
</evidence>
<accession>B3H5U4</accession>
<dbReference type="GeneID" id="6240530"/>
<dbReference type="STRING" id="3702.B3H5U4"/>